<keyword evidence="1" id="KW-1133">Transmembrane helix</keyword>
<feature type="transmembrane region" description="Helical" evidence="1">
    <location>
        <begin position="20"/>
        <end position="36"/>
    </location>
</feature>
<dbReference type="GO" id="GO:0005886">
    <property type="term" value="C:plasma membrane"/>
    <property type="evidence" value="ECO:0007669"/>
    <property type="project" value="TreeGrafter"/>
</dbReference>
<feature type="transmembrane region" description="Helical" evidence="1">
    <location>
        <begin position="111"/>
        <end position="133"/>
    </location>
</feature>
<gene>
    <name evidence="2" type="ORF">EDD53_1774</name>
</gene>
<feature type="transmembrane region" description="Helical" evidence="1">
    <location>
        <begin position="48"/>
        <end position="66"/>
    </location>
</feature>
<evidence type="ECO:0000313" key="3">
    <source>
        <dbReference type="Proteomes" id="UP000269689"/>
    </source>
</evidence>
<dbReference type="PANTHER" id="PTHR34821:SF2">
    <property type="entry name" value="INNER MEMBRANE PROTEIN YDCZ"/>
    <property type="match status" value="1"/>
</dbReference>
<sequence length="160" mass="16742">MPFARAILSGQQMTDSLRDPIVMFFAGVGIPILAALNAQLGARLGSPAIAAAILTCTACIAALIYWSFFEHSSSIANVFAQPKHLFLGGVLFAFYIVSITTIAPRFGVGNAVFFVLLGQMVAAAVIDQFGLFGAVQNPITAMRGAGIAMMVGGLFVIQQA</sequence>
<keyword evidence="1" id="KW-0472">Membrane</keyword>
<dbReference type="EMBL" id="RKQK01000002">
    <property type="protein sequence ID" value="RPE67367.1"/>
    <property type="molecule type" value="Genomic_DNA"/>
</dbReference>
<evidence type="ECO:0000256" key="1">
    <source>
        <dbReference type="SAM" id="Phobius"/>
    </source>
</evidence>
<dbReference type="Pfam" id="PF04657">
    <property type="entry name" value="DMT_YdcZ"/>
    <property type="match status" value="1"/>
</dbReference>
<comment type="caution">
    <text evidence="2">The sequence shown here is derived from an EMBL/GenBank/DDBJ whole genome shotgun (WGS) entry which is preliminary data.</text>
</comment>
<name>A0A3N4UQX0_9RHOB</name>
<organism evidence="2 3">
    <name type="scientific">Pacificibacter maritimus</name>
    <dbReference type="NCBI Taxonomy" id="762213"/>
    <lineage>
        <taxon>Bacteria</taxon>
        <taxon>Pseudomonadati</taxon>
        <taxon>Pseudomonadota</taxon>
        <taxon>Alphaproteobacteria</taxon>
        <taxon>Rhodobacterales</taxon>
        <taxon>Roseobacteraceae</taxon>
        <taxon>Pacificibacter</taxon>
    </lineage>
</organism>
<dbReference type="AlphaFoldDB" id="A0A3N4UQX0"/>
<dbReference type="PANTHER" id="PTHR34821">
    <property type="entry name" value="INNER MEMBRANE PROTEIN YDCZ"/>
    <property type="match status" value="1"/>
</dbReference>
<keyword evidence="1" id="KW-0812">Transmembrane</keyword>
<evidence type="ECO:0000313" key="2">
    <source>
        <dbReference type="EMBL" id="RPE67367.1"/>
    </source>
</evidence>
<accession>A0A3N4UQX0</accession>
<proteinExistence type="predicted"/>
<feature type="transmembrane region" description="Helical" evidence="1">
    <location>
        <begin position="139"/>
        <end position="157"/>
    </location>
</feature>
<feature type="transmembrane region" description="Helical" evidence="1">
    <location>
        <begin position="86"/>
        <end position="104"/>
    </location>
</feature>
<reference evidence="2 3" key="1">
    <citation type="submission" date="2018-11" db="EMBL/GenBank/DDBJ databases">
        <title>Genomic Encyclopedia of Type Strains, Phase IV (KMG-IV): sequencing the most valuable type-strain genomes for metagenomic binning, comparative biology and taxonomic classification.</title>
        <authorList>
            <person name="Goeker M."/>
        </authorList>
    </citation>
    <scope>NUCLEOTIDE SEQUENCE [LARGE SCALE GENOMIC DNA]</scope>
    <source>
        <strain evidence="2 3">DSM 104731</strain>
    </source>
</reference>
<protein>
    <submittedName>
        <fullName evidence="2">Transporter family-2 protein</fullName>
    </submittedName>
</protein>
<keyword evidence="3" id="KW-1185">Reference proteome</keyword>
<dbReference type="InterPro" id="IPR006750">
    <property type="entry name" value="YdcZ"/>
</dbReference>
<dbReference type="Proteomes" id="UP000269689">
    <property type="component" value="Unassembled WGS sequence"/>
</dbReference>